<dbReference type="OrthoDB" id="1908104at2759"/>
<dbReference type="InterPro" id="IPR027214">
    <property type="entry name" value="Cystatin"/>
</dbReference>
<comment type="similarity">
    <text evidence="3">Belongs to the cystatin family. Phytocystatin subfamily.</text>
</comment>
<dbReference type="GO" id="GO:0004869">
    <property type="term" value="F:cysteine-type endopeptidase inhibitor activity"/>
    <property type="evidence" value="ECO:0007669"/>
    <property type="project" value="UniProtKB-KW"/>
</dbReference>
<sequence>MAALGGIVEQQNNQEFSNLAKFAVDEHNTRENKQLSFIQLVSSKKQVVSGILYHLIVEVESEGLKKLYEAKVLEKAWQNFKSLESFVPYHGGKRQ</sequence>
<dbReference type="EMBL" id="CM035411">
    <property type="protein sequence ID" value="KAH7435156.1"/>
    <property type="molecule type" value="Genomic_DNA"/>
</dbReference>
<dbReference type="Pfam" id="PF16845">
    <property type="entry name" value="SQAPI"/>
    <property type="match status" value="1"/>
</dbReference>
<dbReference type="SUPFAM" id="SSF54403">
    <property type="entry name" value="Cystatin/monellin"/>
    <property type="match status" value="1"/>
</dbReference>
<evidence type="ECO:0000256" key="2">
    <source>
        <dbReference type="ARBA" id="ARBA00022704"/>
    </source>
</evidence>
<evidence type="ECO:0000313" key="5">
    <source>
        <dbReference type="EMBL" id="KAH7435156.1"/>
    </source>
</evidence>
<dbReference type="PANTHER" id="PTHR11413">
    <property type="entry name" value="CYSTATIN FAMILY MEMBER"/>
    <property type="match status" value="1"/>
</dbReference>
<dbReference type="AlphaFoldDB" id="A0A8T2UMN2"/>
<dbReference type="InterPro" id="IPR000010">
    <property type="entry name" value="Cystatin_dom"/>
</dbReference>
<evidence type="ECO:0000313" key="6">
    <source>
        <dbReference type="Proteomes" id="UP000825935"/>
    </source>
</evidence>
<dbReference type="Proteomes" id="UP000825935">
    <property type="component" value="Chromosome 6"/>
</dbReference>
<name>A0A8T2UMN2_CERRI</name>
<dbReference type="CDD" id="cd00042">
    <property type="entry name" value="CY"/>
    <property type="match status" value="1"/>
</dbReference>
<feature type="domain" description="Cystatin" evidence="4">
    <location>
        <begin position="2"/>
        <end position="89"/>
    </location>
</feature>
<keyword evidence="1 3" id="KW-0646">Protease inhibitor</keyword>
<evidence type="ECO:0000256" key="3">
    <source>
        <dbReference type="RuleBase" id="RU362130"/>
    </source>
</evidence>
<dbReference type="PANTHER" id="PTHR11413:SF103">
    <property type="entry name" value="CYSTEINE PROTEINASE INHIBITOR 12"/>
    <property type="match status" value="1"/>
</dbReference>
<dbReference type="SMART" id="SM00043">
    <property type="entry name" value="CY"/>
    <property type="match status" value="1"/>
</dbReference>
<reference evidence="5" key="1">
    <citation type="submission" date="2021-08" db="EMBL/GenBank/DDBJ databases">
        <title>WGS assembly of Ceratopteris richardii.</title>
        <authorList>
            <person name="Marchant D.B."/>
            <person name="Chen G."/>
            <person name="Jenkins J."/>
            <person name="Shu S."/>
            <person name="Leebens-Mack J."/>
            <person name="Grimwood J."/>
            <person name="Schmutz J."/>
            <person name="Soltis P."/>
            <person name="Soltis D."/>
            <person name="Chen Z.-H."/>
        </authorList>
    </citation>
    <scope>NUCLEOTIDE SEQUENCE</scope>
    <source>
        <strain evidence="5">Whitten #5841</strain>
        <tissue evidence="5">Leaf</tissue>
    </source>
</reference>
<dbReference type="PROSITE" id="PS00287">
    <property type="entry name" value="CYSTATIN"/>
    <property type="match status" value="1"/>
</dbReference>
<gene>
    <name evidence="5" type="ORF">KP509_06G052500</name>
</gene>
<dbReference type="InterPro" id="IPR018073">
    <property type="entry name" value="Prot_inh_cystat_CS"/>
</dbReference>
<proteinExistence type="inferred from homology"/>
<evidence type="ECO:0000256" key="1">
    <source>
        <dbReference type="ARBA" id="ARBA00022690"/>
    </source>
</evidence>
<organism evidence="5 6">
    <name type="scientific">Ceratopteris richardii</name>
    <name type="common">Triangle waterfern</name>
    <dbReference type="NCBI Taxonomy" id="49495"/>
    <lineage>
        <taxon>Eukaryota</taxon>
        <taxon>Viridiplantae</taxon>
        <taxon>Streptophyta</taxon>
        <taxon>Embryophyta</taxon>
        <taxon>Tracheophyta</taxon>
        <taxon>Polypodiopsida</taxon>
        <taxon>Polypodiidae</taxon>
        <taxon>Polypodiales</taxon>
        <taxon>Pteridineae</taxon>
        <taxon>Pteridaceae</taxon>
        <taxon>Parkerioideae</taxon>
        <taxon>Ceratopteris</taxon>
    </lineage>
</organism>
<dbReference type="InterPro" id="IPR046350">
    <property type="entry name" value="Cystatin_sf"/>
</dbReference>
<keyword evidence="6" id="KW-1185">Reference proteome</keyword>
<comment type="caution">
    <text evidence="5">The sequence shown here is derived from an EMBL/GenBank/DDBJ whole genome shotgun (WGS) entry which is preliminary data.</text>
</comment>
<protein>
    <recommendedName>
        <fullName evidence="3">Cysteine proteinase inhibitor</fullName>
    </recommendedName>
</protein>
<dbReference type="OMA" id="YEAKIWI"/>
<evidence type="ECO:0000259" key="4">
    <source>
        <dbReference type="SMART" id="SM00043"/>
    </source>
</evidence>
<dbReference type="Gene3D" id="3.10.450.10">
    <property type="match status" value="1"/>
</dbReference>
<accession>A0A8T2UMN2</accession>
<keyword evidence="2 3" id="KW-0789">Thiol protease inhibitor</keyword>